<feature type="non-terminal residue" evidence="2">
    <location>
        <position position="1"/>
    </location>
</feature>
<dbReference type="Proteomes" id="UP000837857">
    <property type="component" value="Chromosome 26"/>
</dbReference>
<feature type="region of interest" description="Disordered" evidence="1">
    <location>
        <begin position="106"/>
        <end position="135"/>
    </location>
</feature>
<evidence type="ECO:0000313" key="2">
    <source>
        <dbReference type="EMBL" id="CAH2059176.1"/>
    </source>
</evidence>
<accession>A0ABN8ILH4</accession>
<sequence length="135" mass="15029">MPLRGLMQFEIRYSLRIRNRLALDLVLLRIRDLSDCFPRVRHIGAALRRATEENERGGSLSSPKVNIVMRKALRCEPFGPLGSREKISAAPAHRAAALRYFERASGTARGGTGALERARTIPARPAQSSPVVWPK</sequence>
<proteinExistence type="predicted"/>
<feature type="compositionally biased region" description="Polar residues" evidence="1">
    <location>
        <begin position="126"/>
        <end position="135"/>
    </location>
</feature>
<protein>
    <submittedName>
        <fullName evidence="2">Uncharacterized protein</fullName>
    </submittedName>
</protein>
<evidence type="ECO:0000313" key="3">
    <source>
        <dbReference type="Proteomes" id="UP000837857"/>
    </source>
</evidence>
<dbReference type="EMBL" id="OW152838">
    <property type="protein sequence ID" value="CAH2059176.1"/>
    <property type="molecule type" value="Genomic_DNA"/>
</dbReference>
<organism evidence="2 3">
    <name type="scientific">Iphiclides podalirius</name>
    <name type="common">scarce swallowtail</name>
    <dbReference type="NCBI Taxonomy" id="110791"/>
    <lineage>
        <taxon>Eukaryota</taxon>
        <taxon>Metazoa</taxon>
        <taxon>Ecdysozoa</taxon>
        <taxon>Arthropoda</taxon>
        <taxon>Hexapoda</taxon>
        <taxon>Insecta</taxon>
        <taxon>Pterygota</taxon>
        <taxon>Neoptera</taxon>
        <taxon>Endopterygota</taxon>
        <taxon>Lepidoptera</taxon>
        <taxon>Glossata</taxon>
        <taxon>Ditrysia</taxon>
        <taxon>Papilionoidea</taxon>
        <taxon>Papilionidae</taxon>
        <taxon>Papilioninae</taxon>
        <taxon>Iphiclides</taxon>
    </lineage>
</organism>
<keyword evidence="3" id="KW-1185">Reference proteome</keyword>
<name>A0ABN8ILH4_9NEOP</name>
<gene>
    <name evidence="2" type="ORF">IPOD504_LOCUS10755</name>
</gene>
<reference evidence="2" key="1">
    <citation type="submission" date="2022-03" db="EMBL/GenBank/DDBJ databases">
        <authorList>
            <person name="Martin H S."/>
        </authorList>
    </citation>
    <scope>NUCLEOTIDE SEQUENCE</scope>
</reference>
<evidence type="ECO:0000256" key="1">
    <source>
        <dbReference type="SAM" id="MobiDB-lite"/>
    </source>
</evidence>